<evidence type="ECO:0000313" key="1">
    <source>
        <dbReference type="EMBL" id="OJA21061.1"/>
    </source>
</evidence>
<dbReference type="InterPro" id="IPR036928">
    <property type="entry name" value="AS_sf"/>
</dbReference>
<keyword evidence="2" id="KW-1185">Reference proteome</keyword>
<organism evidence="1 2">
    <name type="scientific">Rhizopogon vesiculosus</name>
    <dbReference type="NCBI Taxonomy" id="180088"/>
    <lineage>
        <taxon>Eukaryota</taxon>
        <taxon>Fungi</taxon>
        <taxon>Dikarya</taxon>
        <taxon>Basidiomycota</taxon>
        <taxon>Agaricomycotina</taxon>
        <taxon>Agaricomycetes</taxon>
        <taxon>Agaricomycetidae</taxon>
        <taxon>Boletales</taxon>
        <taxon>Suillineae</taxon>
        <taxon>Rhizopogonaceae</taxon>
        <taxon>Rhizopogon</taxon>
    </lineage>
</organism>
<dbReference type="EMBL" id="LVVM01000293">
    <property type="protein sequence ID" value="OJA21061.1"/>
    <property type="molecule type" value="Genomic_DNA"/>
</dbReference>
<dbReference type="Proteomes" id="UP000183567">
    <property type="component" value="Unassembled WGS sequence"/>
</dbReference>
<reference evidence="1 2" key="1">
    <citation type="submission" date="2016-03" db="EMBL/GenBank/DDBJ databases">
        <title>Comparative genomics of the ectomycorrhizal sister species Rhizopogon vinicolor and Rhizopogon vesiculosus (Basidiomycota: Boletales) reveals a divergence of the mating type B locus.</title>
        <authorList>
            <person name="Mujic A.B."/>
            <person name="Kuo A."/>
            <person name="Tritt A."/>
            <person name="Lipzen A."/>
            <person name="Chen C."/>
            <person name="Johnson J."/>
            <person name="Sharma A."/>
            <person name="Barry K."/>
            <person name="Grigoriev I.V."/>
            <person name="Spatafora J.W."/>
        </authorList>
    </citation>
    <scope>NUCLEOTIDE SEQUENCE [LARGE SCALE GENOMIC DNA]</scope>
    <source>
        <strain evidence="1 2">AM-OR11-056</strain>
    </source>
</reference>
<dbReference type="STRING" id="180088.A0A1J8QJF4"/>
<accession>A0A1J8QJF4</accession>
<gene>
    <name evidence="1" type="ORF">AZE42_09359</name>
</gene>
<dbReference type="AlphaFoldDB" id="A0A1J8QJF4"/>
<protein>
    <recommendedName>
        <fullName evidence="3">Amidase domain-containing protein</fullName>
    </recommendedName>
</protein>
<comment type="caution">
    <text evidence="1">The sequence shown here is derived from an EMBL/GenBank/DDBJ whole genome shotgun (WGS) entry which is preliminary data.</text>
</comment>
<sequence>MPTNPMKSEHSHVDDDYLQALADNFRLSRAEGIDAAFEKHKLDAHIMPTDRAPLQTCFYLSPEVAAIAGHPMISVPLGFQSGTIEVSPAEQLPLPRRLQDDCSLDSPLLAQRARSST</sequence>
<dbReference type="SUPFAM" id="SSF75304">
    <property type="entry name" value="Amidase signature (AS) enzymes"/>
    <property type="match status" value="1"/>
</dbReference>
<proteinExistence type="predicted"/>
<evidence type="ECO:0000313" key="2">
    <source>
        <dbReference type="Proteomes" id="UP000183567"/>
    </source>
</evidence>
<dbReference type="OrthoDB" id="566138at2759"/>
<evidence type="ECO:0008006" key="3">
    <source>
        <dbReference type="Google" id="ProtNLM"/>
    </source>
</evidence>
<dbReference type="Gene3D" id="3.90.1300.10">
    <property type="entry name" value="Amidase signature (AS) domain"/>
    <property type="match status" value="1"/>
</dbReference>
<name>A0A1J8QJF4_9AGAM</name>